<dbReference type="SMART" id="SM00387">
    <property type="entry name" value="HATPase_c"/>
    <property type="match status" value="1"/>
</dbReference>
<dbReference type="EMBL" id="CP035807">
    <property type="protein sequence ID" value="QEN04907.1"/>
    <property type="molecule type" value="Genomic_DNA"/>
</dbReference>
<dbReference type="InterPro" id="IPR036890">
    <property type="entry name" value="HATPase_C_sf"/>
</dbReference>
<dbReference type="PROSITE" id="PS50885">
    <property type="entry name" value="HAMP"/>
    <property type="match status" value="1"/>
</dbReference>
<dbReference type="Gene3D" id="3.30.565.10">
    <property type="entry name" value="Histidine kinase-like ATPase, C-terminal domain"/>
    <property type="match status" value="1"/>
</dbReference>
<keyword evidence="3" id="KW-0808">Transferase</keyword>
<dbReference type="GO" id="GO:0000155">
    <property type="term" value="F:phosphorelay sensor kinase activity"/>
    <property type="evidence" value="ECO:0007669"/>
    <property type="project" value="InterPro"/>
</dbReference>
<evidence type="ECO:0000256" key="3">
    <source>
        <dbReference type="ARBA" id="ARBA00022679"/>
    </source>
</evidence>
<dbReference type="PANTHER" id="PTHR34220">
    <property type="entry name" value="SENSOR HISTIDINE KINASE YPDA"/>
    <property type="match status" value="1"/>
</dbReference>
<sequence length="597" mass="68533">MFTTLVTALKGMLVYPQRSTVKKRFKYNPTIGQNILIATISIVIVVLLLTSAVYYAVFSSRTEDLIESQSREINKQIVLNYENYINSVIETANYIQFSSLSMDVDKNFEKLQDIFNYNTSIKKDVVSIFLFSNNGEKVLGTDLNNRYFNSILGEVWFKEAKKETNITHFSAPHTNSFTLTSNENVIFLSRSVEYVQRNEKKVGILLIELNFKTLTDMAAKTNLGNGGHIIILNDKDNLIYLSNSSENIPYLDSLEIAVENFIGGLKTKINSIDYYININTLVHTRWRIVTVNNVNDIALARKEMILILFFIFFISLFLTAIISIFISKRITRPLNTLKDSMLKLEEGNFDSKVEVNGQKEVVRLSKSFNSMIEEIRTLMDKVVAEQTETRKNELRALQNQINPHFLYNTLDSIVWLAENHRSKDVITTVVALARFFRISISSGATQILVKDEISHVENYLKIQKIRYIDKFKYTMDVSNDVEDLYVMKLILQPIVENAIYHGVGDDMELISIRSYKDEKYLYFEVENSGYGITEERISEIYSMLEGADRQTSVGLKNVYQRLKLFYGDSADLKILSILDESTIIKLIIPLDKTGVNS</sequence>
<reference evidence="7 8" key="1">
    <citation type="submission" date="2019-02" db="EMBL/GenBank/DDBJ databases">
        <authorList>
            <person name="Fomenkov A."/>
            <person name="Dubinina G."/>
            <person name="Grabovich M."/>
            <person name="Vincze T."/>
            <person name="Roberts R.J."/>
        </authorList>
    </citation>
    <scope>NUCLEOTIDE SEQUENCE [LARGE SCALE GENOMIC DNA]</scope>
    <source>
        <strain evidence="7 8">P</strain>
    </source>
</reference>
<keyword evidence="2" id="KW-0597">Phosphoprotein</keyword>
<evidence type="ECO:0000256" key="4">
    <source>
        <dbReference type="ARBA" id="ARBA00022777"/>
    </source>
</evidence>
<feature type="transmembrane region" description="Helical" evidence="5">
    <location>
        <begin position="305"/>
        <end position="326"/>
    </location>
</feature>
<dbReference type="InterPro" id="IPR003594">
    <property type="entry name" value="HATPase_dom"/>
</dbReference>
<dbReference type="AlphaFoldDB" id="A0A5C1QBL6"/>
<dbReference type="SUPFAM" id="SSF55874">
    <property type="entry name" value="ATPase domain of HSP90 chaperone/DNA topoisomerase II/histidine kinase"/>
    <property type="match status" value="1"/>
</dbReference>
<evidence type="ECO:0000256" key="2">
    <source>
        <dbReference type="ARBA" id="ARBA00022553"/>
    </source>
</evidence>
<dbReference type="Pfam" id="PF00672">
    <property type="entry name" value="HAMP"/>
    <property type="match status" value="1"/>
</dbReference>
<accession>A0A5C1QBL6</accession>
<dbReference type="SMART" id="SM00304">
    <property type="entry name" value="HAMP"/>
    <property type="match status" value="1"/>
</dbReference>
<organism evidence="7 8">
    <name type="scientific">Thiospirochaeta perfilievii</name>
    <dbReference type="NCBI Taxonomy" id="252967"/>
    <lineage>
        <taxon>Bacteria</taxon>
        <taxon>Pseudomonadati</taxon>
        <taxon>Spirochaetota</taxon>
        <taxon>Spirochaetia</taxon>
        <taxon>Spirochaetales</taxon>
        <taxon>Spirochaetaceae</taxon>
        <taxon>Thiospirochaeta</taxon>
    </lineage>
</organism>
<dbReference type="KEGG" id="sper:EW093_09370"/>
<dbReference type="InterPro" id="IPR050640">
    <property type="entry name" value="Bact_2-comp_sensor_kinase"/>
</dbReference>
<dbReference type="PANTHER" id="PTHR34220:SF7">
    <property type="entry name" value="SENSOR HISTIDINE KINASE YPDA"/>
    <property type="match status" value="1"/>
</dbReference>
<name>A0A5C1QBL6_9SPIO</name>
<dbReference type="Proteomes" id="UP000323824">
    <property type="component" value="Chromosome"/>
</dbReference>
<reference evidence="7 8" key="2">
    <citation type="submission" date="2019-09" db="EMBL/GenBank/DDBJ databases">
        <title>Complete Genome Sequence and Methylome Analysis of free living Spirochaetas.</title>
        <authorList>
            <person name="Leshcheva N."/>
            <person name="Mikheeva N."/>
        </authorList>
    </citation>
    <scope>NUCLEOTIDE SEQUENCE [LARGE SCALE GENOMIC DNA]</scope>
    <source>
        <strain evidence="7 8">P</strain>
    </source>
</reference>
<dbReference type="Gene3D" id="3.30.450.20">
    <property type="entry name" value="PAS domain"/>
    <property type="match status" value="2"/>
</dbReference>
<evidence type="ECO:0000313" key="7">
    <source>
        <dbReference type="EMBL" id="QEN04907.1"/>
    </source>
</evidence>
<dbReference type="InterPro" id="IPR003660">
    <property type="entry name" value="HAMP_dom"/>
</dbReference>
<dbReference type="GO" id="GO:0016020">
    <property type="term" value="C:membrane"/>
    <property type="evidence" value="ECO:0007669"/>
    <property type="project" value="UniProtKB-SubCell"/>
</dbReference>
<dbReference type="OrthoDB" id="370211at2"/>
<gene>
    <name evidence="7" type="ORF">EW093_09370</name>
</gene>
<comment type="subcellular location">
    <subcellularLocation>
        <location evidence="1">Membrane</location>
    </subcellularLocation>
</comment>
<proteinExistence type="predicted"/>
<keyword evidence="4 7" id="KW-0418">Kinase</keyword>
<evidence type="ECO:0000259" key="6">
    <source>
        <dbReference type="PROSITE" id="PS50885"/>
    </source>
</evidence>
<dbReference type="Pfam" id="PF02518">
    <property type="entry name" value="HATPase_c"/>
    <property type="match status" value="1"/>
</dbReference>
<keyword evidence="8" id="KW-1185">Reference proteome</keyword>
<feature type="domain" description="HAMP" evidence="6">
    <location>
        <begin position="328"/>
        <end position="380"/>
    </location>
</feature>
<dbReference type="InterPro" id="IPR010559">
    <property type="entry name" value="Sig_transdc_His_kin_internal"/>
</dbReference>
<protein>
    <submittedName>
        <fullName evidence="7">Sensor histidine kinase</fullName>
    </submittedName>
</protein>
<keyword evidence="5" id="KW-0812">Transmembrane</keyword>
<feature type="transmembrane region" description="Helical" evidence="5">
    <location>
        <begin position="35"/>
        <end position="57"/>
    </location>
</feature>
<evidence type="ECO:0000313" key="8">
    <source>
        <dbReference type="Proteomes" id="UP000323824"/>
    </source>
</evidence>
<dbReference type="Pfam" id="PF06580">
    <property type="entry name" value="His_kinase"/>
    <property type="match status" value="1"/>
</dbReference>
<evidence type="ECO:0000256" key="5">
    <source>
        <dbReference type="SAM" id="Phobius"/>
    </source>
</evidence>
<keyword evidence="5" id="KW-0472">Membrane</keyword>
<dbReference type="Gene3D" id="6.10.340.10">
    <property type="match status" value="1"/>
</dbReference>
<keyword evidence="5" id="KW-1133">Transmembrane helix</keyword>
<dbReference type="CDD" id="cd06225">
    <property type="entry name" value="HAMP"/>
    <property type="match status" value="1"/>
</dbReference>
<dbReference type="SUPFAM" id="SSF158472">
    <property type="entry name" value="HAMP domain-like"/>
    <property type="match status" value="1"/>
</dbReference>
<evidence type="ECO:0000256" key="1">
    <source>
        <dbReference type="ARBA" id="ARBA00004370"/>
    </source>
</evidence>